<accession>A0ABV6EP32</accession>
<feature type="region of interest" description="Disordered" evidence="1">
    <location>
        <begin position="302"/>
        <end position="359"/>
    </location>
</feature>
<feature type="compositionally biased region" description="Gly residues" evidence="1">
    <location>
        <begin position="310"/>
        <end position="320"/>
    </location>
</feature>
<dbReference type="EMBL" id="JBHLWM010000001">
    <property type="protein sequence ID" value="MFC0239691.1"/>
    <property type="molecule type" value="Genomic_DNA"/>
</dbReference>
<dbReference type="Proteomes" id="UP001589775">
    <property type="component" value="Unassembled WGS sequence"/>
</dbReference>
<organism evidence="2 3">
    <name type="scientific">Rhodopseudomonas telluris</name>
    <dbReference type="NCBI Taxonomy" id="644215"/>
    <lineage>
        <taxon>Bacteria</taxon>
        <taxon>Pseudomonadati</taxon>
        <taxon>Pseudomonadota</taxon>
        <taxon>Alphaproteobacteria</taxon>
        <taxon>Hyphomicrobiales</taxon>
        <taxon>Nitrobacteraceae</taxon>
        <taxon>Rhodopseudomonas</taxon>
    </lineage>
</organism>
<keyword evidence="3" id="KW-1185">Reference proteome</keyword>
<comment type="caution">
    <text evidence="2">The sequence shown here is derived from an EMBL/GenBank/DDBJ whole genome shotgun (WGS) entry which is preliminary data.</text>
</comment>
<evidence type="ECO:0000256" key="1">
    <source>
        <dbReference type="SAM" id="MobiDB-lite"/>
    </source>
</evidence>
<feature type="compositionally biased region" description="Basic and acidic residues" evidence="1">
    <location>
        <begin position="350"/>
        <end position="359"/>
    </location>
</feature>
<evidence type="ECO:0000313" key="2">
    <source>
        <dbReference type="EMBL" id="MFC0239691.1"/>
    </source>
</evidence>
<evidence type="ECO:0000313" key="3">
    <source>
        <dbReference type="Proteomes" id="UP001589775"/>
    </source>
</evidence>
<gene>
    <name evidence="2" type="ORF">ACFFJ6_04395</name>
</gene>
<proteinExistence type="predicted"/>
<reference evidence="2 3" key="1">
    <citation type="submission" date="2024-09" db="EMBL/GenBank/DDBJ databases">
        <authorList>
            <person name="Sun Q."/>
            <person name="Mori K."/>
        </authorList>
    </citation>
    <scope>NUCLEOTIDE SEQUENCE [LARGE SCALE GENOMIC DNA]</scope>
    <source>
        <strain evidence="2 3">KCTC 23279</strain>
    </source>
</reference>
<protein>
    <recommendedName>
        <fullName evidence="4">NodB homology domain-containing protein</fullName>
    </recommendedName>
</protein>
<sequence length="359" mass="38125">MIHCLFGPEMALEEEIVSRAMVRSFTRAQVRIVRGSLSDVGPGGIVLAVSPDDALVDEAAALLERGAKVILFGPLGPAFARLAGIATSAIDPAATAAAHCAPAAPYQVSESTGAIRYASSGLGATSPLRDRRLCRFDFADEWNNLGYGRTDIGDGPWSLSVTAAPVSATLVAELDAGSAGAGGAVATVRDLPSAAVLWHARPVGPVDGPDWQVIETFVSHYRHDQLPCRPHLRDIPHAVSAAVTMRLDCDEDIASARPLFELYRKMQRPLSLAIKTDQPERPEHLALLRELNHAGGSILSHSVTHAPRWGGHGRSRGGGSQRLESMAGRAAARPDRPLRGVAVSPEPELCADRPCPRRP</sequence>
<dbReference type="RefSeq" id="WP_378384750.1">
    <property type="nucleotide sequence ID" value="NZ_JBHLWM010000001.1"/>
</dbReference>
<name>A0ABV6EP32_9BRAD</name>
<evidence type="ECO:0008006" key="4">
    <source>
        <dbReference type="Google" id="ProtNLM"/>
    </source>
</evidence>